<dbReference type="PRINTS" id="PR01021">
    <property type="entry name" value="OMPADOMAIN"/>
</dbReference>
<evidence type="ECO:0000256" key="3">
    <source>
        <dbReference type="ARBA" id="ARBA00023237"/>
    </source>
</evidence>
<keyword evidence="5" id="KW-0812">Transmembrane</keyword>
<dbReference type="AlphaFoldDB" id="A0A3B0RAG4"/>
<sequence length="911" mass="95269">MATYKCKPGKWVWGLIPLALPFLGAWFLNTPIMVGKLSQTAQESLKTAGFESVSVIMDGRDAVLAGQVSGKQAMDAAARSVAGVYGIRRVVVMDVKIVKPVVLELPTVIRTVGNNAQPEITGTWPEGVATTLAVKIGEKNYVLGTDPELSSDGKGAWKLKPSSPLVDGTHDIEVAVSDGKKAAAVDNSKNELAIDTKPPAAPSIGTRLVTKQTRPAISGTWAAKEAKSLVISLAGKNYTLGADGKADGALSADGKGNWTLTPPDDLGDGVYDVTVKTADQFGNVSQATTTGALTVDTTGPETGSVMVSQGADPTPLVTGTWPGAAGNTLKVSIDKKTYTLGKDKELTVDGKGNWALKPGRPLAPGKYAVTVTSADALGNESSMTSPGVVVIDNTPPAAPVVTSVVNATTAPVLKGTWAEKAGNTLKVVVAGKIFALGRDKQLTSDGNGNWTLSLNEPLSEGKFPILAESSDAFGNLVRNEEPAVVAVDTTRPDAPTIKKLSSRSRTPTITGTWPQSDENSLRVTLDGKTYEFGKDAQLSSDGKTNWSLTPSVLLADGSYDIVATVTDQAGNTSVAESKEAVIIDNTGPNAPTVTTVLTRDRTPLITGTWDSSDAVDLSVSVAGQSFSNARQGEIEINGDHWSVSPRAPIADGTYDVVAIVADKLGNRSKDLGVGELVIDGTSPTIPTVRPVFGTDKRPPVGGTWPEDGQNSLAVTIAGKSYSLSKSGPLKSDGKGNWKLSLTQDLPVGTYDVKVKVADRLGNQSNDVSNGEIWIKAEKKPEAPVQKKASTQGPCTLDFTAALVGQSIGFKTSKVEIDAASQSLITRLAEIAKACPGTQIEVSGYTDSRGSTSFNQSLSEGRASAVVDALVARGVAKTRLRALGYGERLPIADNNTKKGRAKNRRIEFKIEQ</sequence>
<dbReference type="InterPro" id="IPR013783">
    <property type="entry name" value="Ig-like_fold"/>
</dbReference>
<evidence type="ECO:0000256" key="5">
    <source>
        <dbReference type="SAM" id="Phobius"/>
    </source>
</evidence>
<dbReference type="Gene3D" id="2.60.40.10">
    <property type="entry name" value="Immunoglobulins"/>
    <property type="match status" value="7"/>
</dbReference>
<evidence type="ECO:0000259" key="6">
    <source>
        <dbReference type="PROSITE" id="PS51123"/>
    </source>
</evidence>
<name>A0A3B0RAG4_9ZZZZ</name>
<dbReference type="PROSITE" id="PS51123">
    <property type="entry name" value="OMPA_2"/>
    <property type="match status" value="1"/>
</dbReference>
<keyword evidence="2 5" id="KW-0472">Membrane</keyword>
<dbReference type="Gene3D" id="3.30.1330.60">
    <property type="entry name" value="OmpA-like domain"/>
    <property type="match status" value="1"/>
</dbReference>
<dbReference type="EMBL" id="UOEC01000073">
    <property type="protein sequence ID" value="VAV90140.1"/>
    <property type="molecule type" value="Genomic_DNA"/>
</dbReference>
<feature type="domain" description="OmpA-like" evidence="6">
    <location>
        <begin position="796"/>
        <end position="911"/>
    </location>
</feature>
<dbReference type="InterPro" id="IPR044016">
    <property type="entry name" value="Big_13"/>
</dbReference>
<dbReference type="CDD" id="cd07185">
    <property type="entry name" value="OmpA_C-like"/>
    <property type="match status" value="1"/>
</dbReference>
<keyword evidence="3" id="KW-0998">Cell outer membrane</keyword>
<organism evidence="7">
    <name type="scientific">hydrothermal vent metagenome</name>
    <dbReference type="NCBI Taxonomy" id="652676"/>
    <lineage>
        <taxon>unclassified sequences</taxon>
        <taxon>metagenomes</taxon>
        <taxon>ecological metagenomes</taxon>
    </lineage>
</organism>
<feature type="transmembrane region" description="Helical" evidence="5">
    <location>
        <begin position="12"/>
        <end position="29"/>
    </location>
</feature>
<dbReference type="InterPro" id="IPR050330">
    <property type="entry name" value="Bact_OuterMem_StrucFunc"/>
</dbReference>
<accession>A0A3B0RAG4</accession>
<gene>
    <name evidence="7" type="ORF">MNBD_ALPHA08-349</name>
</gene>
<dbReference type="InterPro" id="IPR036737">
    <property type="entry name" value="OmpA-like_sf"/>
</dbReference>
<protein>
    <recommendedName>
        <fullName evidence="6">OmpA-like domain-containing protein</fullName>
    </recommendedName>
</protein>
<proteinExistence type="predicted"/>
<evidence type="ECO:0000313" key="7">
    <source>
        <dbReference type="EMBL" id="VAV90140.1"/>
    </source>
</evidence>
<comment type="subcellular location">
    <subcellularLocation>
        <location evidence="1">Cell outer membrane</location>
    </subcellularLocation>
</comment>
<feature type="region of interest" description="Disordered" evidence="4">
    <location>
        <begin position="688"/>
        <end position="709"/>
    </location>
</feature>
<dbReference type="NCBIfam" id="NF033510">
    <property type="entry name" value="Ca_tandemer"/>
    <property type="match status" value="2"/>
</dbReference>
<evidence type="ECO:0000256" key="4">
    <source>
        <dbReference type="SAM" id="MobiDB-lite"/>
    </source>
</evidence>
<dbReference type="InterPro" id="IPR006665">
    <property type="entry name" value="OmpA-like"/>
</dbReference>
<dbReference type="Pfam" id="PF00691">
    <property type="entry name" value="OmpA"/>
    <property type="match status" value="1"/>
</dbReference>
<dbReference type="InterPro" id="IPR006664">
    <property type="entry name" value="OMP_bac"/>
</dbReference>
<keyword evidence="5" id="KW-1133">Transmembrane helix</keyword>
<dbReference type="SUPFAM" id="SSF103088">
    <property type="entry name" value="OmpA-like"/>
    <property type="match status" value="1"/>
</dbReference>
<reference evidence="7" key="1">
    <citation type="submission" date="2018-06" db="EMBL/GenBank/DDBJ databases">
        <authorList>
            <person name="Zhirakovskaya E."/>
        </authorList>
    </citation>
    <scope>NUCLEOTIDE SEQUENCE</scope>
</reference>
<dbReference type="GO" id="GO:0009279">
    <property type="term" value="C:cell outer membrane"/>
    <property type="evidence" value="ECO:0007669"/>
    <property type="project" value="UniProtKB-SubCell"/>
</dbReference>
<dbReference type="PANTHER" id="PTHR30329">
    <property type="entry name" value="STATOR ELEMENT OF FLAGELLAR MOTOR COMPLEX"/>
    <property type="match status" value="1"/>
</dbReference>
<evidence type="ECO:0000256" key="2">
    <source>
        <dbReference type="ARBA" id="ARBA00023136"/>
    </source>
</evidence>
<evidence type="ECO:0000256" key="1">
    <source>
        <dbReference type="ARBA" id="ARBA00004442"/>
    </source>
</evidence>
<dbReference type="PANTHER" id="PTHR30329:SF21">
    <property type="entry name" value="LIPOPROTEIN YIAD-RELATED"/>
    <property type="match status" value="1"/>
</dbReference>
<dbReference type="Pfam" id="PF19077">
    <property type="entry name" value="Big_13"/>
    <property type="match status" value="4"/>
</dbReference>